<evidence type="ECO:0000313" key="4">
    <source>
        <dbReference type="EMBL" id="SCZ96277.1"/>
    </source>
</evidence>
<dbReference type="SMART" id="SM00829">
    <property type="entry name" value="PKS_ER"/>
    <property type="match status" value="1"/>
</dbReference>
<evidence type="ECO:0000259" key="3">
    <source>
        <dbReference type="SMART" id="SM00829"/>
    </source>
</evidence>
<dbReference type="InterPro" id="IPR011032">
    <property type="entry name" value="GroES-like_sf"/>
</dbReference>
<dbReference type="SUPFAM" id="SSF50129">
    <property type="entry name" value="GroES-like"/>
    <property type="match status" value="1"/>
</dbReference>
<reference evidence="5" key="1">
    <citation type="submission" date="2016-10" db="EMBL/GenBank/DDBJ databases">
        <authorList>
            <person name="Jeantristanb JTB J.-T."/>
            <person name="Ricardo R."/>
        </authorList>
    </citation>
    <scope>NUCLEOTIDE SEQUENCE [LARGE SCALE GENOMIC DNA]</scope>
</reference>
<dbReference type="InterPro" id="IPR047618">
    <property type="entry name" value="QOR-like"/>
</dbReference>
<dbReference type="AlphaFoldDB" id="A0A2X0KTH8"/>
<dbReference type="GO" id="GO:0035925">
    <property type="term" value="F:mRNA 3'-UTR AU-rich region binding"/>
    <property type="evidence" value="ECO:0007669"/>
    <property type="project" value="TreeGrafter"/>
</dbReference>
<dbReference type="GO" id="GO:0070402">
    <property type="term" value="F:NADPH binding"/>
    <property type="evidence" value="ECO:0007669"/>
    <property type="project" value="TreeGrafter"/>
</dbReference>
<dbReference type="CDD" id="cd05286">
    <property type="entry name" value="QOR2"/>
    <property type="match status" value="1"/>
</dbReference>
<gene>
    <name evidence="4" type="ORF">BZ3500_MVSOF-1268-A1-R1_CHR8-2G10087</name>
</gene>
<proteinExistence type="predicted"/>
<dbReference type="InterPro" id="IPR013149">
    <property type="entry name" value="ADH-like_C"/>
</dbReference>
<dbReference type="STRING" id="289078.A0A2X0KTH8"/>
<dbReference type="Pfam" id="PF08240">
    <property type="entry name" value="ADH_N"/>
    <property type="match status" value="1"/>
</dbReference>
<dbReference type="GO" id="GO:0005829">
    <property type="term" value="C:cytosol"/>
    <property type="evidence" value="ECO:0007669"/>
    <property type="project" value="TreeGrafter"/>
</dbReference>
<dbReference type="EMBL" id="FMWP01000088">
    <property type="protein sequence ID" value="SCZ96277.1"/>
    <property type="molecule type" value="Genomic_DNA"/>
</dbReference>
<dbReference type="InterPro" id="IPR020843">
    <property type="entry name" value="ER"/>
</dbReference>
<accession>A0A2X0KTH8</accession>
<dbReference type="InterPro" id="IPR002364">
    <property type="entry name" value="Quin_OxRdtase/zeta-crystal_CS"/>
</dbReference>
<dbReference type="GO" id="GO:0003960">
    <property type="term" value="F:quinone reductase (NADPH) activity"/>
    <property type="evidence" value="ECO:0007669"/>
    <property type="project" value="InterPro"/>
</dbReference>
<keyword evidence="5" id="KW-1185">Reference proteome</keyword>
<dbReference type="InterPro" id="IPR036291">
    <property type="entry name" value="NAD(P)-bd_dom_sf"/>
</dbReference>
<dbReference type="PROSITE" id="PS01162">
    <property type="entry name" value="QOR_ZETA_CRYSTAL"/>
    <property type="match status" value="1"/>
</dbReference>
<dbReference type="OrthoDB" id="48317at2759"/>
<dbReference type="Gene3D" id="3.90.180.10">
    <property type="entry name" value="Medium-chain alcohol dehydrogenases, catalytic domain"/>
    <property type="match status" value="1"/>
</dbReference>
<protein>
    <submittedName>
        <fullName evidence="4">BZ3500_MvSof-1268-A1-R1_Chr8-2g10087 protein</fullName>
    </submittedName>
</protein>
<feature type="domain" description="Enoyl reductase (ER)" evidence="3">
    <location>
        <begin position="51"/>
        <end position="387"/>
    </location>
</feature>
<evidence type="ECO:0000256" key="1">
    <source>
        <dbReference type="ARBA" id="ARBA00022857"/>
    </source>
</evidence>
<organism evidence="4 5">
    <name type="scientific">Microbotryum saponariae</name>
    <dbReference type="NCBI Taxonomy" id="289078"/>
    <lineage>
        <taxon>Eukaryota</taxon>
        <taxon>Fungi</taxon>
        <taxon>Dikarya</taxon>
        <taxon>Basidiomycota</taxon>
        <taxon>Pucciniomycotina</taxon>
        <taxon>Microbotryomycetes</taxon>
        <taxon>Microbotryales</taxon>
        <taxon>Microbotryaceae</taxon>
        <taxon>Microbotryum</taxon>
    </lineage>
</organism>
<dbReference type="Proteomes" id="UP000249723">
    <property type="component" value="Unassembled WGS sequence"/>
</dbReference>
<dbReference type="Gene3D" id="3.40.50.720">
    <property type="entry name" value="NAD(P)-binding Rossmann-like Domain"/>
    <property type="match status" value="1"/>
</dbReference>
<dbReference type="SUPFAM" id="SSF51735">
    <property type="entry name" value="NAD(P)-binding Rossmann-fold domains"/>
    <property type="match status" value="1"/>
</dbReference>
<keyword evidence="1" id="KW-0521">NADP</keyword>
<evidence type="ECO:0000313" key="5">
    <source>
        <dbReference type="Proteomes" id="UP000249723"/>
    </source>
</evidence>
<dbReference type="Pfam" id="PF00107">
    <property type="entry name" value="ADH_zinc_N"/>
    <property type="match status" value="1"/>
</dbReference>
<sequence>MPHFVAATTFVRYTRSTLLTGSLLHSPPRFRLASTMSIPSKMKACQIREQGGLDVIQVTEVDVPQPAKGQVLYEVQWAGVNFIDTYQRGGLYKLAMPYILGNESAGVIIALGEGVTEASHGFKIGDKVAAFTAGGAFAEYAVSLADKTVKIPESMSTKQAATGLLQGLTALTFIREAHPVRKGEHILVQAAAGGLGGLLVQLAKSAGAHVVGTISTEEKAKIARASGADHVILYGGQVDVVEEVYKITGGEGIDRGVHAVFDGVGKDTFEMDFDLVRRKGSIVSLTSKKRELGARSPSVSCGNASGAVPPFSVLKLGPKNLKLIRPILNQYVHTKHEFQTYSAELFGLLASGQLRLSVHSEYPLSTEGIKQAQTDIMGRKSSGKLLIKVVQE</sequence>
<evidence type="ECO:0000256" key="2">
    <source>
        <dbReference type="ARBA" id="ARBA00023002"/>
    </source>
</evidence>
<dbReference type="PANTHER" id="PTHR48106:SF13">
    <property type="entry name" value="QUINONE OXIDOREDUCTASE-RELATED"/>
    <property type="match status" value="1"/>
</dbReference>
<dbReference type="GO" id="GO:0008270">
    <property type="term" value="F:zinc ion binding"/>
    <property type="evidence" value="ECO:0007669"/>
    <property type="project" value="InterPro"/>
</dbReference>
<dbReference type="InterPro" id="IPR013154">
    <property type="entry name" value="ADH-like_N"/>
</dbReference>
<dbReference type="PANTHER" id="PTHR48106">
    <property type="entry name" value="QUINONE OXIDOREDUCTASE PIG3-RELATED"/>
    <property type="match status" value="1"/>
</dbReference>
<keyword evidence="2" id="KW-0560">Oxidoreductase</keyword>
<name>A0A2X0KTH8_9BASI</name>